<protein>
    <submittedName>
        <fullName evidence="3">MBL fold metallo-hydrolase</fullName>
    </submittedName>
</protein>
<sequence>MAQRSRQGFKKSKENKFPGGTKSFIAVLAVIAAALIGYFIGGDFTTSPTVNTPDDAQSETSGTAQSSQTAQVHFINVGQGDCELIVADDGTTMLIDAGESEYGATVVDYIKSLGITRLDYVVGTHPHSDHIGGLKDVLLSDLDVGVVITPSIPDEYTPTTKSYERFIDAVAQKGCEVSDVTDESFDMGSGRITVIDTEYSSDNYNNYSAVILFEFGENSFLFTGDIEKTIEKQLVENDAPIDVDVLKVAHHGSSTSSCFDFLDAVTPEYCVIECGDSSYNHPNPDTVTRLKAYTQNIYRTDNQGNIVFTCTADGLSITCEKGEEDEAA</sequence>
<dbReference type="InterPro" id="IPR036866">
    <property type="entry name" value="RibonucZ/Hydroxyglut_hydro"/>
</dbReference>
<dbReference type="SMART" id="SM00849">
    <property type="entry name" value="Lactamase_B"/>
    <property type="match status" value="1"/>
</dbReference>
<dbReference type="CDD" id="cd07731">
    <property type="entry name" value="ComA-like_MBL-fold"/>
    <property type="match status" value="1"/>
</dbReference>
<reference evidence="3" key="1">
    <citation type="submission" date="2020-10" db="EMBL/GenBank/DDBJ databases">
        <authorList>
            <person name="Gilroy R."/>
        </authorList>
    </citation>
    <scope>NUCLEOTIDE SEQUENCE</scope>
    <source>
        <strain evidence="3">CHK157-1446</strain>
    </source>
</reference>
<dbReference type="Proteomes" id="UP000823982">
    <property type="component" value="Unassembled WGS sequence"/>
</dbReference>
<reference evidence="3" key="2">
    <citation type="journal article" date="2021" name="PeerJ">
        <title>Extensive microbial diversity within the chicken gut microbiome revealed by metagenomics and culture.</title>
        <authorList>
            <person name="Gilroy R."/>
            <person name="Ravi A."/>
            <person name="Getino M."/>
            <person name="Pursley I."/>
            <person name="Horton D.L."/>
            <person name="Alikhan N.F."/>
            <person name="Baker D."/>
            <person name="Gharbi K."/>
            <person name="Hall N."/>
            <person name="Watson M."/>
            <person name="Adriaenssens E.M."/>
            <person name="Foster-Nyarko E."/>
            <person name="Jarju S."/>
            <person name="Secka A."/>
            <person name="Antonio M."/>
            <person name="Oren A."/>
            <person name="Chaudhuri R.R."/>
            <person name="La Ragione R."/>
            <person name="Hildebrand F."/>
            <person name="Pallen M.J."/>
        </authorList>
    </citation>
    <scope>NUCLEOTIDE SEQUENCE</scope>
    <source>
        <strain evidence="3">CHK157-1446</strain>
    </source>
</reference>
<evidence type="ECO:0000313" key="4">
    <source>
        <dbReference type="Proteomes" id="UP000823982"/>
    </source>
</evidence>
<dbReference type="Pfam" id="PF00753">
    <property type="entry name" value="Lactamase_B"/>
    <property type="match status" value="1"/>
</dbReference>
<keyword evidence="1" id="KW-0812">Transmembrane</keyword>
<dbReference type="InterPro" id="IPR035681">
    <property type="entry name" value="ComA-like_MBL"/>
</dbReference>
<proteinExistence type="predicted"/>
<dbReference type="PANTHER" id="PTHR30619:SF1">
    <property type="entry name" value="RECOMBINATION PROTEIN 2"/>
    <property type="match status" value="1"/>
</dbReference>
<gene>
    <name evidence="3" type="ORF">IAD01_02730</name>
</gene>
<comment type="caution">
    <text evidence="3">The sequence shown here is derived from an EMBL/GenBank/DDBJ whole genome shotgun (WGS) entry which is preliminary data.</text>
</comment>
<dbReference type="Gene3D" id="3.60.15.10">
    <property type="entry name" value="Ribonuclease Z/Hydroxyacylglutathione hydrolase-like"/>
    <property type="match status" value="1"/>
</dbReference>
<dbReference type="PANTHER" id="PTHR30619">
    <property type="entry name" value="DNA INTERNALIZATION/COMPETENCE PROTEIN COMEC/REC2"/>
    <property type="match status" value="1"/>
</dbReference>
<accession>A0A9D1JI25</accession>
<dbReference type="InterPro" id="IPR001279">
    <property type="entry name" value="Metallo-B-lactamas"/>
</dbReference>
<dbReference type="SUPFAM" id="SSF56281">
    <property type="entry name" value="Metallo-hydrolase/oxidoreductase"/>
    <property type="match status" value="1"/>
</dbReference>
<name>A0A9D1JI25_9FIRM</name>
<keyword evidence="1" id="KW-0472">Membrane</keyword>
<keyword evidence="1" id="KW-1133">Transmembrane helix</keyword>
<dbReference type="EMBL" id="DVIR01000029">
    <property type="protein sequence ID" value="HIS24300.1"/>
    <property type="molecule type" value="Genomic_DNA"/>
</dbReference>
<evidence type="ECO:0000256" key="1">
    <source>
        <dbReference type="SAM" id="Phobius"/>
    </source>
</evidence>
<dbReference type="InterPro" id="IPR052159">
    <property type="entry name" value="Competence_DNA_uptake"/>
</dbReference>
<feature type="transmembrane region" description="Helical" evidence="1">
    <location>
        <begin position="21"/>
        <end position="41"/>
    </location>
</feature>
<evidence type="ECO:0000313" key="3">
    <source>
        <dbReference type="EMBL" id="HIS24300.1"/>
    </source>
</evidence>
<dbReference type="AlphaFoldDB" id="A0A9D1JI25"/>
<organism evidence="3 4">
    <name type="scientific">Candidatus Faeciplasma gallinarum</name>
    <dbReference type="NCBI Taxonomy" id="2840799"/>
    <lineage>
        <taxon>Bacteria</taxon>
        <taxon>Bacillati</taxon>
        <taxon>Bacillota</taxon>
        <taxon>Clostridia</taxon>
        <taxon>Eubacteriales</taxon>
        <taxon>Oscillospiraceae</taxon>
        <taxon>Oscillospiraceae incertae sedis</taxon>
        <taxon>Candidatus Faeciplasma</taxon>
    </lineage>
</organism>
<evidence type="ECO:0000259" key="2">
    <source>
        <dbReference type="SMART" id="SM00849"/>
    </source>
</evidence>
<feature type="domain" description="Metallo-beta-lactamase" evidence="2">
    <location>
        <begin position="79"/>
        <end position="276"/>
    </location>
</feature>